<dbReference type="Proteomes" id="UP000602050">
    <property type="component" value="Unassembled WGS sequence"/>
</dbReference>
<keyword evidence="3" id="KW-1185">Reference proteome</keyword>
<organism evidence="2 3">
    <name type="scientific">Compostibacillus humi</name>
    <dbReference type="NCBI Taxonomy" id="1245525"/>
    <lineage>
        <taxon>Bacteria</taxon>
        <taxon>Bacillati</taxon>
        <taxon>Bacillota</taxon>
        <taxon>Bacilli</taxon>
        <taxon>Bacillales</taxon>
        <taxon>Bacillaceae</taxon>
        <taxon>Compostibacillus</taxon>
    </lineage>
</organism>
<evidence type="ECO:0000256" key="1">
    <source>
        <dbReference type="SAM" id="MobiDB-lite"/>
    </source>
</evidence>
<accession>A0A8J2ZR14</accession>
<sequence length="122" mass="13656">MQEVYSDYFIDVTIKIPEEFIDVRTGETHPISPEIRDQIAYHAKNNTLIHLLFSALDEYFAPESSHHSDTDGILKELADIKRLLTSRNFSAEPVSGNGTAKSSQTGQIPMEDVEEIIEAYGG</sequence>
<proteinExistence type="predicted"/>
<evidence type="ECO:0000313" key="2">
    <source>
        <dbReference type="EMBL" id="GGH71433.1"/>
    </source>
</evidence>
<name>A0A8J2ZR14_9BACI</name>
<feature type="compositionally biased region" description="Polar residues" evidence="1">
    <location>
        <begin position="96"/>
        <end position="107"/>
    </location>
</feature>
<reference evidence="2" key="1">
    <citation type="journal article" date="2014" name="Int. J. Syst. Evol. Microbiol.">
        <title>Complete genome sequence of Corynebacterium casei LMG S-19264T (=DSM 44701T), isolated from a smear-ripened cheese.</title>
        <authorList>
            <consortium name="US DOE Joint Genome Institute (JGI-PGF)"/>
            <person name="Walter F."/>
            <person name="Albersmeier A."/>
            <person name="Kalinowski J."/>
            <person name="Ruckert C."/>
        </authorList>
    </citation>
    <scope>NUCLEOTIDE SEQUENCE</scope>
    <source>
        <strain evidence="2">CGMCC 1.12360</strain>
    </source>
</reference>
<comment type="caution">
    <text evidence="2">The sequence shown here is derived from an EMBL/GenBank/DDBJ whole genome shotgun (WGS) entry which is preliminary data.</text>
</comment>
<feature type="region of interest" description="Disordered" evidence="1">
    <location>
        <begin position="91"/>
        <end position="111"/>
    </location>
</feature>
<evidence type="ECO:0000313" key="3">
    <source>
        <dbReference type="Proteomes" id="UP000602050"/>
    </source>
</evidence>
<dbReference type="EMBL" id="BMEV01000009">
    <property type="protein sequence ID" value="GGH71433.1"/>
    <property type="molecule type" value="Genomic_DNA"/>
</dbReference>
<dbReference type="AlphaFoldDB" id="A0A8J2ZR14"/>
<gene>
    <name evidence="2" type="ORF">GCM10010978_07360</name>
</gene>
<protein>
    <submittedName>
        <fullName evidence="2">Uncharacterized protein</fullName>
    </submittedName>
</protein>
<dbReference type="RefSeq" id="WP_188391023.1">
    <property type="nucleotide sequence ID" value="NZ_BMEV01000009.1"/>
</dbReference>
<reference evidence="2" key="2">
    <citation type="submission" date="2020-09" db="EMBL/GenBank/DDBJ databases">
        <authorList>
            <person name="Sun Q."/>
            <person name="Zhou Y."/>
        </authorList>
    </citation>
    <scope>NUCLEOTIDE SEQUENCE</scope>
    <source>
        <strain evidence="2">CGMCC 1.12360</strain>
    </source>
</reference>